<reference evidence="3 4" key="2">
    <citation type="journal article" date="2012" name="Proc. Natl. Acad. Sci. U.S.A.">
        <title>Gain and loss of multiple functionally related, horizontally transferred genes in the reduced genomes of two microsporidian parasites.</title>
        <authorList>
            <person name="Pombert J.-F."/>
            <person name="Selman M."/>
            <person name="Burki F."/>
            <person name="Bardell F.T."/>
            <person name="Farinelli L."/>
            <person name="Solter L.F."/>
            <person name="Whitman D.W."/>
            <person name="Weiss L.M."/>
            <person name="Corradi N."/>
            <person name="Keeling P.J."/>
        </authorList>
    </citation>
    <scope>NUCLEOTIDE SEQUENCE [LARGE SCALE GENOMIC DNA]</scope>
    <source>
        <strain evidence="3 4">ATCC 50506</strain>
    </source>
</reference>
<dbReference type="VEuPathDB" id="MicrosporidiaDB:Eint_050500"/>
<proteinExistence type="predicted"/>
<dbReference type="Gene3D" id="1.20.5.110">
    <property type="match status" value="1"/>
</dbReference>
<reference evidence="3 4" key="1">
    <citation type="journal article" date="2010" name="Nat. Commun.">
        <title>The complete sequence of the smallest known nuclear genome from the microsporidian Encephalitozoon intestinalis.</title>
        <authorList>
            <person name="Corradi N."/>
            <person name="Pombert J.-F."/>
            <person name="Farinelli L."/>
            <person name="Didier E.S."/>
            <person name="Keeling P.J."/>
        </authorList>
    </citation>
    <scope>NUCLEOTIDE SEQUENCE [LARGE SCALE GENOMIC DNA]</scope>
    <source>
        <strain evidence="3 4">ATCC 50506</strain>
    </source>
</reference>
<gene>
    <name evidence="3" type="ORF">Eint_050500</name>
</gene>
<dbReference type="Proteomes" id="UP000002313">
    <property type="component" value="Chromosome V"/>
</dbReference>
<name>E0S771_ENCIT</name>
<sequence length="91" mass="10467">MGDEVTQKIEKEVEDLQGALKEQLKAQRDLGDLETNLRSETFTLEKTTEEHKAAAEEAKKKLFWKNFKYFLIAAVVVMLILFGLFGNIFTK</sequence>
<dbReference type="RefSeq" id="XP_003072859.1">
    <property type="nucleotide sequence ID" value="XM_003072813.1"/>
</dbReference>
<evidence type="ECO:0000313" key="3">
    <source>
        <dbReference type="EMBL" id="ADM11499.1"/>
    </source>
</evidence>
<dbReference type="AlphaFoldDB" id="E0S771"/>
<protein>
    <submittedName>
        <fullName evidence="3">Synaptobrevin-like protein</fullName>
    </submittedName>
</protein>
<keyword evidence="1" id="KW-0812">Transmembrane</keyword>
<dbReference type="Pfam" id="PF00957">
    <property type="entry name" value="Synaptobrevin"/>
    <property type="match status" value="1"/>
</dbReference>
<dbReference type="InterPro" id="IPR042855">
    <property type="entry name" value="V_SNARE_CC"/>
</dbReference>
<dbReference type="KEGG" id="ein:Eint_050500"/>
<organism evidence="3 4">
    <name type="scientific">Encephalitozoon intestinalis (strain ATCC 50506)</name>
    <name type="common">Microsporidian parasite</name>
    <name type="synonym">Septata intestinalis</name>
    <dbReference type="NCBI Taxonomy" id="876142"/>
    <lineage>
        <taxon>Eukaryota</taxon>
        <taxon>Fungi</taxon>
        <taxon>Fungi incertae sedis</taxon>
        <taxon>Microsporidia</taxon>
        <taxon>Unikaryonidae</taxon>
        <taxon>Encephalitozoon</taxon>
    </lineage>
</organism>
<keyword evidence="4" id="KW-1185">Reference proteome</keyword>
<keyword evidence="1" id="KW-0472">Membrane</keyword>
<feature type="domain" description="V-SNARE coiled-coil homology" evidence="2">
    <location>
        <begin position="7"/>
        <end position="83"/>
    </location>
</feature>
<dbReference type="EMBL" id="CP001946">
    <property type="protein sequence ID" value="ADM11499.1"/>
    <property type="molecule type" value="Genomic_DNA"/>
</dbReference>
<dbReference type="GeneID" id="9699157"/>
<accession>E0S771</accession>
<feature type="transmembrane region" description="Helical" evidence="1">
    <location>
        <begin position="69"/>
        <end position="89"/>
    </location>
</feature>
<dbReference type="HOGENOM" id="CLU_184655_0_0_1"/>
<evidence type="ECO:0000313" key="4">
    <source>
        <dbReference type="Proteomes" id="UP000002313"/>
    </source>
</evidence>
<keyword evidence="1" id="KW-1133">Transmembrane helix</keyword>
<dbReference type="OrthoDB" id="2192234at2759"/>
<evidence type="ECO:0000259" key="2">
    <source>
        <dbReference type="Pfam" id="PF00957"/>
    </source>
</evidence>
<evidence type="ECO:0000256" key="1">
    <source>
        <dbReference type="SAM" id="Phobius"/>
    </source>
</evidence>